<evidence type="ECO:0000313" key="1">
    <source>
        <dbReference type="EMBL" id="KAJ8441408.1"/>
    </source>
</evidence>
<accession>A0A9Q1KEJ8</accession>
<keyword evidence="2" id="KW-1185">Reference proteome</keyword>
<proteinExistence type="predicted"/>
<gene>
    <name evidence="1" type="ORF">Cgig2_002367</name>
</gene>
<organism evidence="1 2">
    <name type="scientific">Carnegiea gigantea</name>
    <dbReference type="NCBI Taxonomy" id="171969"/>
    <lineage>
        <taxon>Eukaryota</taxon>
        <taxon>Viridiplantae</taxon>
        <taxon>Streptophyta</taxon>
        <taxon>Embryophyta</taxon>
        <taxon>Tracheophyta</taxon>
        <taxon>Spermatophyta</taxon>
        <taxon>Magnoliopsida</taxon>
        <taxon>eudicotyledons</taxon>
        <taxon>Gunneridae</taxon>
        <taxon>Pentapetalae</taxon>
        <taxon>Caryophyllales</taxon>
        <taxon>Cactineae</taxon>
        <taxon>Cactaceae</taxon>
        <taxon>Cactoideae</taxon>
        <taxon>Echinocereeae</taxon>
        <taxon>Carnegiea</taxon>
    </lineage>
</organism>
<sequence>MPYLHINVAREGEAPVFAEIPLLPEFECLELPFSYTSRGLEDDVRYERPRASHSGRYCSLRAQDIPNSSHTREEDPCPGSLLDVAPLQVECWLHYPIIAMPPIPCSTYIFEFYVSCMNECDAESRKNICERENAEDSKAKKMEVAKYDMSEVEKKG</sequence>
<protein>
    <submittedName>
        <fullName evidence="1">Uncharacterized protein</fullName>
    </submittedName>
</protein>
<dbReference type="Proteomes" id="UP001153076">
    <property type="component" value="Unassembled WGS sequence"/>
</dbReference>
<name>A0A9Q1KEJ8_9CARY</name>
<evidence type="ECO:0000313" key="2">
    <source>
        <dbReference type="Proteomes" id="UP001153076"/>
    </source>
</evidence>
<comment type="caution">
    <text evidence="1">The sequence shown here is derived from an EMBL/GenBank/DDBJ whole genome shotgun (WGS) entry which is preliminary data.</text>
</comment>
<reference evidence="1" key="1">
    <citation type="submission" date="2022-04" db="EMBL/GenBank/DDBJ databases">
        <title>Carnegiea gigantea Genome sequencing and assembly v2.</title>
        <authorList>
            <person name="Copetti D."/>
            <person name="Sanderson M.J."/>
            <person name="Burquez A."/>
            <person name="Wojciechowski M.F."/>
        </authorList>
    </citation>
    <scope>NUCLEOTIDE SEQUENCE</scope>
    <source>
        <strain evidence="1">SGP5-SGP5p</strain>
        <tissue evidence="1">Aerial part</tissue>
    </source>
</reference>
<dbReference type="AlphaFoldDB" id="A0A9Q1KEJ8"/>
<dbReference type="EMBL" id="JAKOGI010000167">
    <property type="protein sequence ID" value="KAJ8441408.1"/>
    <property type="molecule type" value="Genomic_DNA"/>
</dbReference>